<accession>T0ZRY1</accession>
<sequence>SITYCAPSFLGVNYGNLISGSRSSSRRSPTSSPPSLVSLHPLALAGWFGVFLTAINLLPAGQLDGGHVFRALFGDRARFVSYGAIALMVGLSIFYLGWLLFALLVFIFGARHPPPLNDLVRLDVKRYALGAAAVAILLTGIALVPLAVPAGTVSLSDSGLTPLPSPPSWAQVAANLSVTV</sequence>
<feature type="transmembrane region" description="Helical" evidence="11">
    <location>
        <begin position="127"/>
        <end position="148"/>
    </location>
</feature>
<feature type="transmembrane region" description="Helical" evidence="11">
    <location>
        <begin position="79"/>
        <end position="107"/>
    </location>
</feature>
<keyword evidence="5 13" id="KW-0645">Protease</keyword>
<dbReference type="GO" id="GO:0009507">
    <property type="term" value="C:chloroplast"/>
    <property type="evidence" value="ECO:0007669"/>
    <property type="project" value="UniProtKB-SubCell"/>
</dbReference>
<evidence type="ECO:0000256" key="1">
    <source>
        <dbReference type="ARBA" id="ARBA00004141"/>
    </source>
</evidence>
<feature type="non-terminal residue" evidence="13">
    <location>
        <position position="180"/>
    </location>
</feature>
<evidence type="ECO:0000256" key="7">
    <source>
        <dbReference type="ARBA" id="ARBA00022801"/>
    </source>
</evidence>
<keyword evidence="6 11" id="KW-0812">Transmembrane</keyword>
<dbReference type="Pfam" id="PF02163">
    <property type="entry name" value="Peptidase_M50"/>
    <property type="match status" value="1"/>
</dbReference>
<keyword evidence="10 11" id="KW-0472">Membrane</keyword>
<dbReference type="PANTHER" id="PTHR31412">
    <property type="entry name" value="ZINC METALLOPROTEASE EGY1"/>
    <property type="match status" value="1"/>
</dbReference>
<keyword evidence="9 11" id="KW-1133">Transmembrane helix</keyword>
<keyword evidence="13" id="KW-0482">Metalloprotease</keyword>
<organism evidence="13">
    <name type="scientific">mine drainage metagenome</name>
    <dbReference type="NCBI Taxonomy" id="410659"/>
    <lineage>
        <taxon>unclassified sequences</taxon>
        <taxon>metagenomes</taxon>
        <taxon>ecological metagenomes</taxon>
    </lineage>
</organism>
<proteinExistence type="predicted"/>
<evidence type="ECO:0000256" key="4">
    <source>
        <dbReference type="ARBA" id="ARBA00022640"/>
    </source>
</evidence>
<evidence type="ECO:0000256" key="6">
    <source>
        <dbReference type="ARBA" id="ARBA00022692"/>
    </source>
</evidence>
<keyword evidence="8" id="KW-0809">Transit peptide</keyword>
<dbReference type="GO" id="GO:0008237">
    <property type="term" value="F:metallopeptidase activity"/>
    <property type="evidence" value="ECO:0007669"/>
    <property type="project" value="UniProtKB-KW"/>
</dbReference>
<evidence type="ECO:0000256" key="2">
    <source>
        <dbReference type="ARBA" id="ARBA00004229"/>
    </source>
</evidence>
<dbReference type="GO" id="GO:0016020">
    <property type="term" value="C:membrane"/>
    <property type="evidence" value="ECO:0007669"/>
    <property type="project" value="UniProtKB-SubCell"/>
</dbReference>
<protein>
    <submittedName>
        <fullName evidence="13">Zinc metalloprotease</fullName>
    </submittedName>
</protein>
<evidence type="ECO:0000256" key="3">
    <source>
        <dbReference type="ARBA" id="ARBA00022528"/>
    </source>
</evidence>
<evidence type="ECO:0000256" key="11">
    <source>
        <dbReference type="SAM" id="Phobius"/>
    </source>
</evidence>
<dbReference type="GO" id="GO:0006508">
    <property type="term" value="P:proteolysis"/>
    <property type="evidence" value="ECO:0007669"/>
    <property type="project" value="UniProtKB-KW"/>
</dbReference>
<dbReference type="PANTHER" id="PTHR31412:SF0">
    <property type="entry name" value="ZINC METALLOPROTEASE EGY1, CHLOROPLASTIC-RELATED"/>
    <property type="match status" value="1"/>
</dbReference>
<reference evidence="13" key="1">
    <citation type="submission" date="2013-08" db="EMBL/GenBank/DDBJ databases">
        <authorList>
            <person name="Mendez C."/>
            <person name="Richter M."/>
            <person name="Ferrer M."/>
            <person name="Sanchez J."/>
        </authorList>
    </citation>
    <scope>NUCLEOTIDE SEQUENCE</scope>
</reference>
<dbReference type="InterPro" id="IPR008915">
    <property type="entry name" value="Peptidase_M50"/>
</dbReference>
<comment type="caution">
    <text evidence="13">The sequence shown here is derived from an EMBL/GenBank/DDBJ whole genome shotgun (WGS) entry which is preliminary data.</text>
</comment>
<gene>
    <name evidence="13" type="ORF">B1B_12407</name>
</gene>
<evidence type="ECO:0000256" key="8">
    <source>
        <dbReference type="ARBA" id="ARBA00022946"/>
    </source>
</evidence>
<evidence type="ECO:0000259" key="12">
    <source>
        <dbReference type="Pfam" id="PF02163"/>
    </source>
</evidence>
<dbReference type="AlphaFoldDB" id="T0ZRY1"/>
<evidence type="ECO:0000256" key="9">
    <source>
        <dbReference type="ARBA" id="ARBA00022989"/>
    </source>
</evidence>
<keyword evidence="3" id="KW-0150">Chloroplast</keyword>
<name>T0ZRY1_9ZZZZ</name>
<evidence type="ECO:0000256" key="5">
    <source>
        <dbReference type="ARBA" id="ARBA00022670"/>
    </source>
</evidence>
<keyword evidence="7" id="KW-0378">Hydrolase</keyword>
<feature type="transmembrane region" description="Helical" evidence="11">
    <location>
        <begin position="39"/>
        <end position="58"/>
    </location>
</feature>
<comment type="subcellular location">
    <subcellularLocation>
        <location evidence="1">Membrane</location>
        <topology evidence="1">Multi-pass membrane protein</topology>
    </subcellularLocation>
    <subcellularLocation>
        <location evidence="2">Plastid</location>
        <location evidence="2">Chloroplast</location>
    </subcellularLocation>
</comment>
<dbReference type="EMBL" id="AUZY01008119">
    <property type="protein sequence ID" value="EQD47262.1"/>
    <property type="molecule type" value="Genomic_DNA"/>
</dbReference>
<dbReference type="InterPro" id="IPR044838">
    <property type="entry name" value="EGY1-like"/>
</dbReference>
<reference evidence="13" key="2">
    <citation type="journal article" date="2014" name="ISME J.">
        <title>Microbial stratification in low pH oxic and suboxic macroscopic growths along an acid mine drainage.</title>
        <authorList>
            <person name="Mendez-Garcia C."/>
            <person name="Mesa V."/>
            <person name="Sprenger R.R."/>
            <person name="Richter M."/>
            <person name="Diez M.S."/>
            <person name="Solano J."/>
            <person name="Bargiela R."/>
            <person name="Golyshina O.V."/>
            <person name="Manteca A."/>
            <person name="Ramos J.L."/>
            <person name="Gallego J.R."/>
            <person name="Llorente I."/>
            <person name="Martins Dos Santos V.A."/>
            <person name="Jensen O.N."/>
            <person name="Pelaez A.I."/>
            <person name="Sanchez J."/>
            <person name="Ferrer M."/>
        </authorList>
    </citation>
    <scope>NUCLEOTIDE SEQUENCE</scope>
</reference>
<feature type="domain" description="Peptidase M50" evidence="12">
    <location>
        <begin position="39"/>
        <end position="94"/>
    </location>
</feature>
<evidence type="ECO:0000313" key="13">
    <source>
        <dbReference type="EMBL" id="EQD47262.1"/>
    </source>
</evidence>
<feature type="non-terminal residue" evidence="13">
    <location>
        <position position="1"/>
    </location>
</feature>
<keyword evidence="4" id="KW-0934">Plastid</keyword>
<evidence type="ECO:0000256" key="10">
    <source>
        <dbReference type="ARBA" id="ARBA00023136"/>
    </source>
</evidence>